<sequence length="309" mass="35023">MWNPFDSSRSNKPRILLLADKRAWAYDHCAHSLIRHLGDHYAFDLRYVRDNPRLNLSSYDLLYVYFWGEDYHLRFPQHGVRVIKEVSSHRWEDDPRYGPCTPAAFADKYLADATAVICTSQRLFGLLQGVRPELHHVPNGYDERLFRDLGRRSGGLVIGWAGNRADQVKRVAELLEPAAMGYRLITADGKRSRRRMNVFYNDIDVYAIASHHEGTPLPLLEAMAAGCFPVCTDVGVVPEIIVHGENGLIVEPTPEAFRRAFAWCRDNLAAVRAAGARNATLIQSRSFGRTSQVFGDILQHVVSLPRPKK</sequence>
<dbReference type="Pfam" id="PF00534">
    <property type="entry name" value="Glycos_transf_1"/>
    <property type="match status" value="1"/>
</dbReference>
<dbReference type="SUPFAM" id="SSF53756">
    <property type="entry name" value="UDP-Glycosyltransferase/glycogen phosphorylase"/>
    <property type="match status" value="1"/>
</dbReference>
<evidence type="ECO:0000313" key="3">
    <source>
        <dbReference type="Proteomes" id="UP000420562"/>
    </source>
</evidence>
<dbReference type="InterPro" id="IPR001296">
    <property type="entry name" value="Glyco_trans_1"/>
</dbReference>
<dbReference type="PANTHER" id="PTHR12526">
    <property type="entry name" value="GLYCOSYLTRANSFERASE"/>
    <property type="match status" value="1"/>
</dbReference>
<name>A0A7J4ZQU6_9BACT</name>
<dbReference type="Gene3D" id="3.40.50.2000">
    <property type="entry name" value="Glycogen Phosphorylase B"/>
    <property type="match status" value="1"/>
</dbReference>
<proteinExistence type="predicted"/>
<comment type="caution">
    <text evidence="2">The sequence shown here is derived from an EMBL/GenBank/DDBJ whole genome shotgun (WGS) entry which is preliminary data.</text>
</comment>
<accession>A0A7J4ZQU6</accession>
<protein>
    <submittedName>
        <fullName evidence="2">Glycosyltransferase family 4 protein</fullName>
    </submittedName>
</protein>
<dbReference type="EMBL" id="VZQZ01000007">
    <property type="protein sequence ID" value="KAB0664861.1"/>
    <property type="molecule type" value="Genomic_DNA"/>
</dbReference>
<feature type="domain" description="Glycosyl transferase family 1" evidence="1">
    <location>
        <begin position="189"/>
        <end position="263"/>
    </location>
</feature>
<dbReference type="CDD" id="cd03801">
    <property type="entry name" value="GT4_PimA-like"/>
    <property type="match status" value="1"/>
</dbReference>
<keyword evidence="2" id="KW-0808">Transferase</keyword>
<dbReference type="GO" id="GO:0016757">
    <property type="term" value="F:glycosyltransferase activity"/>
    <property type="evidence" value="ECO:0007669"/>
    <property type="project" value="InterPro"/>
</dbReference>
<dbReference type="RefSeq" id="WP_151128873.1">
    <property type="nucleotide sequence ID" value="NZ_VZQZ01000007.1"/>
</dbReference>
<evidence type="ECO:0000313" key="2">
    <source>
        <dbReference type="EMBL" id="KAB0664861.1"/>
    </source>
</evidence>
<reference evidence="2 3" key="1">
    <citation type="submission" date="2019-09" db="EMBL/GenBank/DDBJ databases">
        <title>Geobacter sp. Red96, a novel strain isolated from paddy soil.</title>
        <authorList>
            <person name="Xu Z."/>
            <person name="Masuda Y."/>
            <person name="Itoh H."/>
            <person name="Senoo K."/>
        </authorList>
    </citation>
    <scope>NUCLEOTIDE SEQUENCE [LARGE SCALE GENOMIC DNA]</scope>
    <source>
        <strain evidence="2 3">Red96</strain>
    </source>
</reference>
<dbReference type="AlphaFoldDB" id="A0A7J4ZQU6"/>
<dbReference type="PANTHER" id="PTHR12526:SF630">
    <property type="entry name" value="GLYCOSYLTRANSFERASE"/>
    <property type="match status" value="1"/>
</dbReference>
<keyword evidence="3" id="KW-1185">Reference proteome</keyword>
<gene>
    <name evidence="2" type="ORF">F6V25_12440</name>
</gene>
<evidence type="ECO:0000259" key="1">
    <source>
        <dbReference type="Pfam" id="PF00534"/>
    </source>
</evidence>
<dbReference type="Proteomes" id="UP000420562">
    <property type="component" value="Unassembled WGS sequence"/>
</dbReference>
<organism evidence="2 3">
    <name type="scientific">Oryzomonas japonica</name>
    <dbReference type="NCBI Taxonomy" id="2603858"/>
    <lineage>
        <taxon>Bacteria</taxon>
        <taxon>Pseudomonadati</taxon>
        <taxon>Thermodesulfobacteriota</taxon>
        <taxon>Desulfuromonadia</taxon>
        <taxon>Geobacterales</taxon>
        <taxon>Geobacteraceae</taxon>
        <taxon>Oryzomonas</taxon>
    </lineage>
</organism>